<feature type="domain" description="U-box" evidence="2">
    <location>
        <begin position="38"/>
        <end position="100"/>
    </location>
</feature>
<keyword evidence="4" id="KW-1185">Reference proteome</keyword>
<dbReference type="GO" id="GO:0016567">
    <property type="term" value="P:protein ubiquitination"/>
    <property type="evidence" value="ECO:0007669"/>
    <property type="project" value="InterPro"/>
</dbReference>
<dbReference type="InterPro" id="IPR013083">
    <property type="entry name" value="Znf_RING/FYVE/PHD"/>
</dbReference>
<dbReference type="Gene3D" id="3.30.40.10">
    <property type="entry name" value="Zinc/RING finger domain, C3HC4 (zinc finger)"/>
    <property type="match status" value="1"/>
</dbReference>
<feature type="region of interest" description="Disordered" evidence="1">
    <location>
        <begin position="429"/>
        <end position="454"/>
    </location>
</feature>
<dbReference type="SMART" id="SM00504">
    <property type="entry name" value="Ubox"/>
    <property type="match status" value="1"/>
</dbReference>
<evidence type="ECO:0000256" key="1">
    <source>
        <dbReference type="SAM" id="MobiDB-lite"/>
    </source>
</evidence>
<dbReference type="SUPFAM" id="SSF57850">
    <property type="entry name" value="RING/U-box"/>
    <property type="match status" value="1"/>
</dbReference>
<proteinExistence type="predicted"/>
<gene>
    <name evidence="3" type="ORF">Fadolivirus_1_941</name>
</gene>
<sequence length="454" mass="53208">MSEEKNNKRTFSEFAEENEEMKLLEQFSTKRICIDTNDITCPISKLIYNQPVLANDGFTYEKYSIDQILNGDRSKLSPMTRESLSGYTENKFMMGLVNNFLTEHPEFKKLQFDDRYYCDYMENKRVCQKLLTTRNWKKFSQYNNICLQDKTNTGENLIKYLSIECNDVVSFNKILDNSIDLNICNDDNVLPIHIVSSFTKLKDVVIHMITKDVDLYNMTTKVSVIVTLCENKRMSYEDKSEILLYLIKNNKINLSFVNSHKHTELHTILTSFMDDIGNIWELLSDDKNILEHSWQLLDVKLICDSALYLTFDNMLDYLHVIGLVINKFDKSQLENKLIEHYKNNLLSKLNNTDSIESFAYLLLHDINDNDHIIPLNKKHIYDKIMNIFVNQINMEEIFNKAREAVSMSYINDTKQKKDKLYQSLIEKIEEDDKKDSSDENNEASMSIPGLDIDD</sequence>
<accession>A0A7D3QWD3</accession>
<protein>
    <submittedName>
        <fullName evidence="3">U-box domain-containing protein</fullName>
    </submittedName>
</protein>
<evidence type="ECO:0000259" key="2">
    <source>
        <dbReference type="SMART" id="SM00504"/>
    </source>
</evidence>
<reference evidence="3 4" key="1">
    <citation type="submission" date="2020-04" db="EMBL/GenBank/DDBJ databases">
        <title>Advantages and limits of metagenomic assembly and binning of a giant virus.</title>
        <authorList>
            <person name="Schulz F."/>
            <person name="Andreani J."/>
            <person name="Francis R."/>
            <person name="Boudjemaa H."/>
            <person name="Bou Khalil J.Y."/>
            <person name="Lee J."/>
            <person name="La Scola B."/>
            <person name="Woyke T."/>
        </authorList>
    </citation>
    <scope>NUCLEOTIDE SEQUENCE [LARGE SCALE GENOMIC DNA]</scope>
    <source>
        <strain evidence="3 4">FV1/VV64</strain>
    </source>
</reference>
<dbReference type="Pfam" id="PF04564">
    <property type="entry name" value="U-box"/>
    <property type="match status" value="1"/>
</dbReference>
<evidence type="ECO:0000313" key="4">
    <source>
        <dbReference type="Proteomes" id="UP001162001"/>
    </source>
</evidence>
<dbReference type="Proteomes" id="UP001162001">
    <property type="component" value="Segment"/>
</dbReference>
<organism evidence="3 4">
    <name type="scientific">Fadolivirus FV1/VV64</name>
    <dbReference type="NCBI Taxonomy" id="3070911"/>
    <lineage>
        <taxon>Viruses</taxon>
        <taxon>Varidnaviria</taxon>
        <taxon>Bamfordvirae</taxon>
        <taxon>Nucleocytoviricota</taxon>
        <taxon>Megaviricetes</taxon>
        <taxon>Imitervirales</taxon>
        <taxon>Mimiviridae</taxon>
        <taxon>Klosneuvirinae</taxon>
        <taxon>Fadolivirus</taxon>
        <taxon>Fadolivirus algeromassiliense</taxon>
    </lineage>
</organism>
<evidence type="ECO:0000313" key="3">
    <source>
        <dbReference type="EMBL" id="QKF94399.1"/>
    </source>
</evidence>
<dbReference type="EMBL" id="MT418680">
    <property type="protein sequence ID" value="QKF94399.1"/>
    <property type="molecule type" value="Genomic_DNA"/>
</dbReference>
<dbReference type="GO" id="GO:0004842">
    <property type="term" value="F:ubiquitin-protein transferase activity"/>
    <property type="evidence" value="ECO:0007669"/>
    <property type="project" value="InterPro"/>
</dbReference>
<name>A0A7D3QWD3_9VIRU</name>
<dbReference type="InterPro" id="IPR003613">
    <property type="entry name" value="Ubox_domain"/>
</dbReference>